<evidence type="ECO:0000313" key="2">
    <source>
        <dbReference type="EMBL" id="KAK3328048.1"/>
    </source>
</evidence>
<proteinExistence type="predicted"/>
<reference evidence="2" key="1">
    <citation type="journal article" date="2023" name="Mol. Phylogenet. Evol.">
        <title>Genome-scale phylogeny and comparative genomics of the fungal order Sordariales.</title>
        <authorList>
            <person name="Hensen N."/>
            <person name="Bonometti L."/>
            <person name="Westerberg I."/>
            <person name="Brannstrom I.O."/>
            <person name="Guillou S."/>
            <person name="Cros-Aarteil S."/>
            <person name="Calhoun S."/>
            <person name="Haridas S."/>
            <person name="Kuo A."/>
            <person name="Mondo S."/>
            <person name="Pangilinan J."/>
            <person name="Riley R."/>
            <person name="LaButti K."/>
            <person name="Andreopoulos B."/>
            <person name="Lipzen A."/>
            <person name="Chen C."/>
            <person name="Yan M."/>
            <person name="Daum C."/>
            <person name="Ng V."/>
            <person name="Clum A."/>
            <person name="Steindorff A."/>
            <person name="Ohm R.A."/>
            <person name="Martin F."/>
            <person name="Silar P."/>
            <person name="Natvig D.O."/>
            <person name="Lalanne C."/>
            <person name="Gautier V."/>
            <person name="Ament-Velasquez S.L."/>
            <person name="Kruys A."/>
            <person name="Hutchinson M.I."/>
            <person name="Powell A.J."/>
            <person name="Barry K."/>
            <person name="Miller A.N."/>
            <person name="Grigoriev I.V."/>
            <person name="Debuchy R."/>
            <person name="Gladieux P."/>
            <person name="Hiltunen Thoren M."/>
            <person name="Johannesson H."/>
        </authorList>
    </citation>
    <scope>NUCLEOTIDE SEQUENCE</scope>
    <source>
        <strain evidence="2">SMH4131-1</strain>
    </source>
</reference>
<name>A0AAE0IMT3_9PEZI</name>
<comment type="caution">
    <text evidence="2">The sequence shown here is derived from an EMBL/GenBank/DDBJ whole genome shotgun (WGS) entry which is preliminary data.</text>
</comment>
<accession>A0AAE0IMT3</accession>
<evidence type="ECO:0000256" key="1">
    <source>
        <dbReference type="SAM" id="MobiDB-lite"/>
    </source>
</evidence>
<protein>
    <submittedName>
        <fullName evidence="2">Uncharacterized protein</fullName>
    </submittedName>
</protein>
<feature type="compositionally biased region" description="Basic and acidic residues" evidence="1">
    <location>
        <begin position="261"/>
        <end position="275"/>
    </location>
</feature>
<organism evidence="2 3">
    <name type="scientific">Cercophora scortea</name>
    <dbReference type="NCBI Taxonomy" id="314031"/>
    <lineage>
        <taxon>Eukaryota</taxon>
        <taxon>Fungi</taxon>
        <taxon>Dikarya</taxon>
        <taxon>Ascomycota</taxon>
        <taxon>Pezizomycotina</taxon>
        <taxon>Sordariomycetes</taxon>
        <taxon>Sordariomycetidae</taxon>
        <taxon>Sordariales</taxon>
        <taxon>Lasiosphaeriaceae</taxon>
        <taxon>Cercophora</taxon>
    </lineage>
</organism>
<gene>
    <name evidence="2" type="ORF">B0T19DRAFT_400845</name>
</gene>
<dbReference type="EMBL" id="JAUEPO010000003">
    <property type="protein sequence ID" value="KAK3328048.1"/>
    <property type="molecule type" value="Genomic_DNA"/>
</dbReference>
<keyword evidence="3" id="KW-1185">Reference proteome</keyword>
<evidence type="ECO:0000313" key="3">
    <source>
        <dbReference type="Proteomes" id="UP001286456"/>
    </source>
</evidence>
<feature type="region of interest" description="Disordered" evidence="1">
    <location>
        <begin position="256"/>
        <end position="318"/>
    </location>
</feature>
<dbReference type="Proteomes" id="UP001286456">
    <property type="component" value="Unassembled WGS sequence"/>
</dbReference>
<feature type="compositionally biased region" description="Acidic residues" evidence="1">
    <location>
        <begin position="304"/>
        <end position="318"/>
    </location>
</feature>
<reference evidence="2" key="2">
    <citation type="submission" date="2023-06" db="EMBL/GenBank/DDBJ databases">
        <authorList>
            <consortium name="Lawrence Berkeley National Laboratory"/>
            <person name="Haridas S."/>
            <person name="Hensen N."/>
            <person name="Bonometti L."/>
            <person name="Westerberg I."/>
            <person name="Brannstrom I.O."/>
            <person name="Guillou S."/>
            <person name="Cros-Aarteil S."/>
            <person name="Calhoun S."/>
            <person name="Kuo A."/>
            <person name="Mondo S."/>
            <person name="Pangilinan J."/>
            <person name="Riley R."/>
            <person name="Labutti K."/>
            <person name="Andreopoulos B."/>
            <person name="Lipzen A."/>
            <person name="Chen C."/>
            <person name="Yanf M."/>
            <person name="Daum C."/>
            <person name="Ng V."/>
            <person name="Clum A."/>
            <person name="Steindorff A."/>
            <person name="Ohm R."/>
            <person name="Martin F."/>
            <person name="Silar P."/>
            <person name="Natvig D."/>
            <person name="Lalanne C."/>
            <person name="Gautier V."/>
            <person name="Ament-Velasquez S.L."/>
            <person name="Kruys A."/>
            <person name="Hutchinson M.I."/>
            <person name="Powell A.J."/>
            <person name="Barry K."/>
            <person name="Miller A.N."/>
            <person name="Grigoriev I.V."/>
            <person name="Debuchy R."/>
            <person name="Gladieux P."/>
            <person name="Thoren M.H."/>
            <person name="Johannesson H."/>
        </authorList>
    </citation>
    <scope>NUCLEOTIDE SEQUENCE</scope>
    <source>
        <strain evidence="2">SMH4131-1</strain>
    </source>
</reference>
<dbReference type="AlphaFoldDB" id="A0AAE0IMT3"/>
<feature type="compositionally biased region" description="Polar residues" evidence="1">
    <location>
        <begin position="282"/>
        <end position="300"/>
    </location>
</feature>
<sequence>MCLWRVCEALSSIFRSIPSACCLLRTHFMRVPNSIILDAVSYLLEPFLGESFQANPQPYRKHYFCFADFSSSRDHWNLSMLPHATQRYIDTPSHHFDRLNGSIIPLEMCFMNTTRFSCGTPCSVVETRKQQYATLKCPVCHRVWKGEQLALAVDFFAEEIVRGQRKIGGRLTGRELSTIRRIFVHHATNSMSEMEEEYWKRVNTVAELDYYVEWGVTIAEIRDTFKEACVDKVSEFLAQDSRTRDVEAYLNKFIPDEYDSDSDKTERANPRREGEGNENTESEAPSVHNNLSQGGSSSSRLEAIAEETEPEDEDTDDP</sequence>